<sequence>MDRMWPVLMLLLATTMVLPPVLLFAPRVAMTWPIRYGLAALPAIYTGVGWQLGAIAASRLGCLGGIKNLHTCTASGTDVTTLVEYGLFMMIPAIFLAMPLSAFLLLNTLRKQMGARRW</sequence>
<gene>
    <name evidence="2" type="ORF">M0M42_09910</name>
</gene>
<keyword evidence="1" id="KW-1133">Transmembrane helix</keyword>
<keyword evidence="1" id="KW-0472">Membrane</keyword>
<evidence type="ECO:0008006" key="4">
    <source>
        <dbReference type="Google" id="ProtNLM"/>
    </source>
</evidence>
<evidence type="ECO:0000313" key="2">
    <source>
        <dbReference type="EMBL" id="UPQ84667.1"/>
    </source>
</evidence>
<evidence type="ECO:0000313" key="3">
    <source>
        <dbReference type="Proteomes" id="UP000831189"/>
    </source>
</evidence>
<organism evidence="2 3">
    <name type="scientific">Pseudomonas knackmussii</name>
    <dbReference type="NCBI Taxonomy" id="65741"/>
    <lineage>
        <taxon>Bacteria</taxon>
        <taxon>Pseudomonadati</taxon>
        <taxon>Pseudomonadota</taxon>
        <taxon>Gammaproteobacteria</taxon>
        <taxon>Pseudomonadales</taxon>
        <taxon>Pseudomonadaceae</taxon>
        <taxon>Pseudomonas</taxon>
    </lineage>
</organism>
<keyword evidence="1" id="KW-0812">Transmembrane</keyword>
<protein>
    <recommendedName>
        <fullName evidence="4">Secreted protein</fullName>
    </recommendedName>
</protein>
<dbReference type="Proteomes" id="UP000831189">
    <property type="component" value="Chromosome"/>
</dbReference>
<dbReference type="EMBL" id="CP096208">
    <property type="protein sequence ID" value="UPQ84667.1"/>
    <property type="molecule type" value="Genomic_DNA"/>
</dbReference>
<keyword evidence="3" id="KW-1185">Reference proteome</keyword>
<name>A0ABY4KZJ8_9PSED</name>
<accession>A0ABY4KZJ8</accession>
<reference evidence="2 3" key="1">
    <citation type="submission" date="2022-04" db="EMBL/GenBank/DDBJ databases">
        <title>Pseudomonas knackmussii B09-2.</title>
        <authorList>
            <person name="Deng Y."/>
        </authorList>
    </citation>
    <scope>NUCLEOTIDE SEQUENCE [LARGE SCALE GENOMIC DNA]</scope>
    <source>
        <strain evidence="2 3">B09-2</strain>
    </source>
</reference>
<feature type="transmembrane region" description="Helical" evidence="1">
    <location>
        <begin position="85"/>
        <end position="109"/>
    </location>
</feature>
<proteinExistence type="predicted"/>
<evidence type="ECO:0000256" key="1">
    <source>
        <dbReference type="SAM" id="Phobius"/>
    </source>
</evidence>